<dbReference type="Proteomes" id="UP000196573">
    <property type="component" value="Unassembled WGS sequence"/>
</dbReference>
<proteinExistence type="predicted"/>
<dbReference type="EMBL" id="FWPT01000001">
    <property type="protein sequence ID" value="SMA33723.1"/>
    <property type="molecule type" value="Genomic_DNA"/>
</dbReference>
<feature type="compositionally biased region" description="Acidic residues" evidence="1">
    <location>
        <begin position="258"/>
        <end position="270"/>
    </location>
</feature>
<feature type="region of interest" description="Disordered" evidence="1">
    <location>
        <begin position="251"/>
        <end position="283"/>
    </location>
</feature>
<reference evidence="2 3" key="1">
    <citation type="submission" date="2017-03" db="EMBL/GenBank/DDBJ databases">
        <authorList>
            <person name="Afonso C.L."/>
            <person name="Miller P.J."/>
            <person name="Scott M.A."/>
            <person name="Spackman E."/>
            <person name="Goraichik I."/>
            <person name="Dimitrov K.M."/>
            <person name="Suarez D.L."/>
            <person name="Swayne D.E."/>
        </authorList>
    </citation>
    <scope>NUCLEOTIDE SEQUENCE [LARGE SCALE GENOMIC DNA]</scope>
    <source>
        <strain evidence="2">SB41UT1</strain>
    </source>
</reference>
<protein>
    <submittedName>
        <fullName evidence="2">Uncharacterized protein</fullName>
    </submittedName>
</protein>
<sequence>MPRALLPRALLQTLLGASIGLIVIMTSHHSCAEPISLAAHQAHLNQLEERLGVLEQRNTTQSRFLTTGLAIVLDLALELSHAWILQNYAPDYFYNRPLTDVAGFDHFTRNLLGYTLAHGHVPALLAGGAVWASESLFEELPNLPTNNSLLQIGAVAGLLAGSYGVAFHQLMYNGASWQGAIGDKSGLISRLEPSARPWFKAGMRLQSYKNWLQVAAVAILFTSSYLQRKGQKAKIEDVRDALSLARIRLQKSVQSEEGSVEESISEDERPELENILPESLKYQ</sequence>
<evidence type="ECO:0000256" key="1">
    <source>
        <dbReference type="SAM" id="MobiDB-lite"/>
    </source>
</evidence>
<evidence type="ECO:0000313" key="2">
    <source>
        <dbReference type="EMBL" id="SMA33723.1"/>
    </source>
</evidence>
<name>A0A1X7AET2_9GAMM</name>
<evidence type="ECO:0000313" key="3">
    <source>
        <dbReference type="Proteomes" id="UP000196573"/>
    </source>
</evidence>
<organism evidence="2 3">
    <name type="scientific">Parendozoicomonas haliclonae</name>
    <dbReference type="NCBI Taxonomy" id="1960125"/>
    <lineage>
        <taxon>Bacteria</taxon>
        <taxon>Pseudomonadati</taxon>
        <taxon>Pseudomonadota</taxon>
        <taxon>Gammaproteobacteria</taxon>
        <taxon>Oceanospirillales</taxon>
        <taxon>Endozoicomonadaceae</taxon>
        <taxon>Parendozoicomonas</taxon>
    </lineage>
</organism>
<dbReference type="RefSeq" id="WP_087106244.1">
    <property type="nucleotide sequence ID" value="NZ_CBCSCN010000004.1"/>
</dbReference>
<accession>A0A1X7AET2</accession>
<keyword evidence="3" id="KW-1185">Reference proteome</keyword>
<gene>
    <name evidence="2" type="ORF">EHSB41UT_00324</name>
</gene>
<dbReference type="AlphaFoldDB" id="A0A1X7AET2"/>